<accession>A0A7H1NR37</accession>
<reference evidence="1 2" key="1">
    <citation type="submission" date="2020-08" db="EMBL/GenBank/DDBJ databases">
        <title>Complete genome sequence of Entomobacter blattae G55GP.</title>
        <authorList>
            <person name="Poehlein A."/>
            <person name="Guzman J."/>
            <person name="Daniel R."/>
            <person name="Vilcinskas A."/>
        </authorList>
    </citation>
    <scope>NUCLEOTIDE SEQUENCE [LARGE SCALE GENOMIC DNA]</scope>
    <source>
        <strain evidence="1 2">G55GP</strain>
    </source>
</reference>
<keyword evidence="2" id="KW-1185">Reference proteome</keyword>
<dbReference type="KEGG" id="ebla:JGUZn3_10190"/>
<name>A0A7H1NR37_9PROT</name>
<dbReference type="AlphaFoldDB" id="A0A7H1NR37"/>
<evidence type="ECO:0000313" key="2">
    <source>
        <dbReference type="Proteomes" id="UP000516349"/>
    </source>
</evidence>
<sequence length="53" mass="5921">MKSFSSLANYILHNQAIIGPYARIRPELKVREAVIMLAMAYVVASSGWRRGAL</sequence>
<evidence type="ECO:0000313" key="1">
    <source>
        <dbReference type="EMBL" id="QNT78247.1"/>
    </source>
</evidence>
<dbReference type="RefSeq" id="WP_203414579.1">
    <property type="nucleotide sequence ID" value="NZ_CP060244.1"/>
</dbReference>
<dbReference type="EMBL" id="CP060244">
    <property type="protein sequence ID" value="QNT78247.1"/>
    <property type="molecule type" value="Genomic_DNA"/>
</dbReference>
<dbReference type="Proteomes" id="UP000516349">
    <property type="component" value="Chromosome"/>
</dbReference>
<organism evidence="1 2">
    <name type="scientific">Entomobacter blattae</name>
    <dbReference type="NCBI Taxonomy" id="2762277"/>
    <lineage>
        <taxon>Bacteria</taxon>
        <taxon>Pseudomonadati</taxon>
        <taxon>Pseudomonadota</taxon>
        <taxon>Alphaproteobacteria</taxon>
        <taxon>Acetobacterales</taxon>
        <taxon>Acetobacteraceae</taxon>
        <taxon>Entomobacter</taxon>
    </lineage>
</organism>
<proteinExistence type="predicted"/>
<protein>
    <submittedName>
        <fullName evidence="1">Uncharacterized protein</fullName>
    </submittedName>
</protein>
<gene>
    <name evidence="1" type="ORF">JGUZn3_10190</name>
</gene>